<dbReference type="EMBL" id="JACHGW010000006">
    <property type="protein sequence ID" value="MBB6053314.1"/>
    <property type="molecule type" value="Genomic_DNA"/>
</dbReference>
<dbReference type="Proteomes" id="UP000520814">
    <property type="component" value="Unassembled WGS sequence"/>
</dbReference>
<sequence>MSNPIAFSLLLAYAQAQEAKRALDAIDFGYYDDLTTTEKCRLWWDQLDHLFPAVATTCPPVTVEDLIAHDELDTLRDTESIASLEALTPAELRDQRWRFECYDEWEAPDSEHVDYKLDHYLRQLRHQAMAAAGVSVSLPTYQEGN</sequence>
<protein>
    <submittedName>
        <fullName evidence="1">Uncharacterized protein</fullName>
    </submittedName>
</protein>
<evidence type="ECO:0000313" key="2">
    <source>
        <dbReference type="Proteomes" id="UP000520814"/>
    </source>
</evidence>
<keyword evidence="2" id="KW-1185">Reference proteome</keyword>
<proteinExistence type="predicted"/>
<dbReference type="RefSeq" id="WP_184203409.1">
    <property type="nucleotide sequence ID" value="NZ_JACHGW010000006.1"/>
</dbReference>
<dbReference type="AlphaFoldDB" id="A0A7W9W8A2"/>
<organism evidence="1 2">
    <name type="scientific">Armatimonas rosea</name>
    <dbReference type="NCBI Taxonomy" id="685828"/>
    <lineage>
        <taxon>Bacteria</taxon>
        <taxon>Bacillati</taxon>
        <taxon>Armatimonadota</taxon>
        <taxon>Armatimonadia</taxon>
        <taxon>Armatimonadales</taxon>
        <taxon>Armatimonadaceae</taxon>
        <taxon>Armatimonas</taxon>
    </lineage>
</organism>
<gene>
    <name evidence="1" type="ORF">HNQ39_005148</name>
</gene>
<comment type="caution">
    <text evidence="1">The sequence shown here is derived from an EMBL/GenBank/DDBJ whole genome shotgun (WGS) entry which is preliminary data.</text>
</comment>
<reference evidence="1 2" key="1">
    <citation type="submission" date="2020-08" db="EMBL/GenBank/DDBJ databases">
        <title>Genomic Encyclopedia of Type Strains, Phase IV (KMG-IV): sequencing the most valuable type-strain genomes for metagenomic binning, comparative biology and taxonomic classification.</title>
        <authorList>
            <person name="Goeker M."/>
        </authorList>
    </citation>
    <scope>NUCLEOTIDE SEQUENCE [LARGE SCALE GENOMIC DNA]</scope>
    <source>
        <strain evidence="1 2">DSM 23562</strain>
    </source>
</reference>
<evidence type="ECO:0000313" key="1">
    <source>
        <dbReference type="EMBL" id="MBB6053314.1"/>
    </source>
</evidence>
<accession>A0A7W9W8A2</accession>
<name>A0A7W9W8A2_ARMRO</name>